<dbReference type="PANTHER" id="PTHR10788">
    <property type="entry name" value="TREHALOSE-6-PHOSPHATE SYNTHASE"/>
    <property type="match status" value="1"/>
</dbReference>
<dbReference type="CDD" id="cd03788">
    <property type="entry name" value="GT20_TPS"/>
    <property type="match status" value="1"/>
</dbReference>
<comment type="similarity">
    <text evidence="1">Belongs to the glycosyltransferase 20 family.</text>
</comment>
<dbReference type="Proteomes" id="UP001556098">
    <property type="component" value="Unassembled WGS sequence"/>
</dbReference>
<name>A0ABV3RQN9_9RHOB</name>
<dbReference type="GO" id="GO:0033828">
    <property type="term" value="F:glucosylglycerol-phosphate synthase activity"/>
    <property type="evidence" value="ECO:0007669"/>
    <property type="project" value="UniProtKB-EC"/>
</dbReference>
<evidence type="ECO:0000313" key="3">
    <source>
        <dbReference type="Proteomes" id="UP001556098"/>
    </source>
</evidence>
<gene>
    <name evidence="2" type="primary">ggpS</name>
    <name evidence="2" type="ORF">AB2B41_16930</name>
</gene>
<evidence type="ECO:0000313" key="2">
    <source>
        <dbReference type="EMBL" id="MEW9921297.1"/>
    </source>
</evidence>
<sequence>MPSDLVIVYHRQPYEEKEEGGKVVLKENTSPNGIVPTLKSFFGAVDHGAWVAWKLADDPSNPDFEPVIEISDDYGNYSVSRLPLSAEQVREFYHVTSKEAFWPILHSFKEKYNYDRVEWPNFREVNWAFAEAAAQEAAHGALVWVHDYNLWLVPGYLRKMRPDLRISFFHHTPFPAADMFNVLPWRREIVESLLACDDVGFHIPRYAENFASVVQSLFDVKVTDRGPVPDHLFSEGTALAERRVSGALEYKGRQVTLSVAPVGVDVDFIDYRAQRIETSARVADIRADLGDRKLILSVGRTDYTKGGVQQLASFGRLLEQNSDLRGKVRLMHVSVSANKNMTVYAEIQDEIERMAGQINGRFGTLDWQPVALITRPIPFDELVAYYRAAHVAWITPLADGMNLVCKEFIASRTDDDGVLVLSEFAGAAVELHEAVITNPFSNRSMDTAILHALSMPKDERQGRMRSLRDTVRQYDIRAWGDMVRVGQDMSADSRNVTELPKDAA</sequence>
<organism evidence="2 3">
    <name type="scientific">Sulfitobacter sediminis</name>
    <dbReference type="NCBI Taxonomy" id="3234186"/>
    <lineage>
        <taxon>Bacteria</taxon>
        <taxon>Pseudomonadati</taxon>
        <taxon>Pseudomonadota</taxon>
        <taxon>Alphaproteobacteria</taxon>
        <taxon>Rhodobacterales</taxon>
        <taxon>Roseobacteraceae</taxon>
        <taxon>Sulfitobacter</taxon>
    </lineage>
</organism>
<dbReference type="EC" id="2.4.1.213" evidence="2"/>
<dbReference type="RefSeq" id="WP_367878997.1">
    <property type="nucleotide sequence ID" value="NZ_JBFNXX010000014.1"/>
</dbReference>
<dbReference type="Gene3D" id="3.40.50.2000">
    <property type="entry name" value="Glycogen Phosphorylase B"/>
    <property type="match status" value="2"/>
</dbReference>
<keyword evidence="2" id="KW-0808">Transferase</keyword>
<dbReference type="PANTHER" id="PTHR10788:SF106">
    <property type="entry name" value="BCDNA.GH08860"/>
    <property type="match status" value="1"/>
</dbReference>
<keyword evidence="2" id="KW-0328">Glycosyltransferase</keyword>
<evidence type="ECO:0000256" key="1">
    <source>
        <dbReference type="ARBA" id="ARBA00008799"/>
    </source>
</evidence>
<reference evidence="2 3" key="1">
    <citation type="submission" date="2024-07" db="EMBL/GenBank/DDBJ databases">
        <title>Marimonas sp.nov., isolated from tidal-flat sediment.</title>
        <authorList>
            <person name="Jayan J.N."/>
            <person name="Lee S.S."/>
        </authorList>
    </citation>
    <scope>NUCLEOTIDE SEQUENCE [LARGE SCALE GENOMIC DNA]</scope>
    <source>
        <strain evidence="2 3">MJW-29</strain>
    </source>
</reference>
<accession>A0ABV3RQN9</accession>
<dbReference type="SUPFAM" id="SSF53756">
    <property type="entry name" value="UDP-Glycosyltransferase/glycogen phosphorylase"/>
    <property type="match status" value="1"/>
</dbReference>
<dbReference type="InterPro" id="IPR001830">
    <property type="entry name" value="Glyco_trans_20"/>
</dbReference>
<dbReference type="EMBL" id="JBFNXX010000014">
    <property type="protein sequence ID" value="MEW9921297.1"/>
    <property type="molecule type" value="Genomic_DNA"/>
</dbReference>
<proteinExistence type="inferred from homology"/>
<protein>
    <submittedName>
        <fullName evidence="2">Glucosylglycerol-phosphate synthase</fullName>
        <ecNumber evidence="2">2.4.1.213</ecNumber>
    </submittedName>
</protein>
<comment type="caution">
    <text evidence="2">The sequence shown here is derived from an EMBL/GenBank/DDBJ whole genome shotgun (WGS) entry which is preliminary data.</text>
</comment>
<dbReference type="NCBIfam" id="TIGR02398">
    <property type="entry name" value="gluc_glyc_Psyn"/>
    <property type="match status" value="1"/>
</dbReference>
<keyword evidence="3" id="KW-1185">Reference proteome</keyword>
<dbReference type="Pfam" id="PF00982">
    <property type="entry name" value="Glyco_transf_20"/>
    <property type="match status" value="1"/>
</dbReference>
<dbReference type="InterPro" id="IPR012764">
    <property type="entry name" value="Gluc_glyc_Psyn"/>
</dbReference>